<evidence type="ECO:0000256" key="5">
    <source>
        <dbReference type="ARBA" id="ARBA00023242"/>
    </source>
</evidence>
<dbReference type="PANTHER" id="PTHR13962:SF17">
    <property type="entry name" value="FORKHEAD BOX PROTEIN N4"/>
    <property type="match status" value="1"/>
</dbReference>
<feature type="region of interest" description="Disordered" evidence="7">
    <location>
        <begin position="236"/>
        <end position="318"/>
    </location>
</feature>
<feature type="region of interest" description="Disordered" evidence="7">
    <location>
        <begin position="521"/>
        <end position="542"/>
    </location>
</feature>
<keyword evidence="4" id="KW-0804">Transcription</keyword>
<feature type="compositionally biased region" description="Low complexity" evidence="7">
    <location>
        <begin position="64"/>
        <end position="82"/>
    </location>
</feature>
<protein>
    <submittedName>
        <fullName evidence="9">Forkhead box protein D4</fullName>
    </submittedName>
</protein>
<dbReference type="Proteomes" id="UP000827549">
    <property type="component" value="Chromosome 5"/>
</dbReference>
<dbReference type="Pfam" id="PF00250">
    <property type="entry name" value="Forkhead"/>
    <property type="match status" value="1"/>
</dbReference>
<evidence type="ECO:0000256" key="6">
    <source>
        <dbReference type="PROSITE-ProRule" id="PRU00089"/>
    </source>
</evidence>
<feature type="compositionally biased region" description="Low complexity" evidence="7">
    <location>
        <begin position="524"/>
        <end position="542"/>
    </location>
</feature>
<evidence type="ECO:0000256" key="7">
    <source>
        <dbReference type="SAM" id="MobiDB-lite"/>
    </source>
</evidence>
<feature type="region of interest" description="Disordered" evidence="7">
    <location>
        <begin position="404"/>
        <end position="471"/>
    </location>
</feature>
<feature type="region of interest" description="Disordered" evidence="7">
    <location>
        <begin position="153"/>
        <end position="173"/>
    </location>
</feature>
<gene>
    <name evidence="9" type="primary">Foxd4</name>
    <name evidence="9" type="ORF">LOC62_05G007244</name>
</gene>
<dbReference type="PROSITE" id="PS50039">
    <property type="entry name" value="FORK_HEAD_3"/>
    <property type="match status" value="1"/>
</dbReference>
<feature type="compositionally biased region" description="Polar residues" evidence="7">
    <location>
        <begin position="286"/>
        <end position="297"/>
    </location>
</feature>
<organism evidence="9 10">
    <name type="scientific">Vanrija pseudolonga</name>
    <dbReference type="NCBI Taxonomy" id="143232"/>
    <lineage>
        <taxon>Eukaryota</taxon>
        <taxon>Fungi</taxon>
        <taxon>Dikarya</taxon>
        <taxon>Basidiomycota</taxon>
        <taxon>Agaricomycotina</taxon>
        <taxon>Tremellomycetes</taxon>
        <taxon>Trichosporonales</taxon>
        <taxon>Trichosporonaceae</taxon>
        <taxon>Vanrija</taxon>
    </lineage>
</organism>
<dbReference type="RefSeq" id="XP_062629749.1">
    <property type="nucleotide sequence ID" value="XM_062773765.1"/>
</dbReference>
<proteinExistence type="predicted"/>
<evidence type="ECO:0000256" key="1">
    <source>
        <dbReference type="ARBA" id="ARBA00004123"/>
    </source>
</evidence>
<feature type="DNA-binding region" description="Fork-head" evidence="6">
    <location>
        <begin position="317"/>
        <end position="395"/>
    </location>
</feature>
<dbReference type="InterPro" id="IPR001766">
    <property type="entry name" value="Fork_head_dom"/>
</dbReference>
<dbReference type="PANTHER" id="PTHR13962">
    <property type="entry name" value="FORKHEAD BOX PROTEIN N3-LIKE PROTEIN-RELATED"/>
    <property type="match status" value="1"/>
</dbReference>
<feature type="region of interest" description="Disordered" evidence="7">
    <location>
        <begin position="557"/>
        <end position="614"/>
    </location>
</feature>
<feature type="compositionally biased region" description="Polar residues" evidence="7">
    <location>
        <begin position="567"/>
        <end position="597"/>
    </location>
</feature>
<feature type="compositionally biased region" description="Basic and acidic residues" evidence="7">
    <location>
        <begin position="17"/>
        <end position="31"/>
    </location>
</feature>
<dbReference type="SUPFAM" id="SSF46785">
    <property type="entry name" value="Winged helix' DNA-binding domain"/>
    <property type="match status" value="1"/>
</dbReference>
<keyword evidence="5 6" id="KW-0539">Nucleus</keyword>
<feature type="region of interest" description="Disordered" evidence="7">
    <location>
        <begin position="1"/>
        <end position="117"/>
    </location>
</feature>
<dbReference type="EMBL" id="CP086718">
    <property type="protein sequence ID" value="WOO83723.1"/>
    <property type="molecule type" value="Genomic_DNA"/>
</dbReference>
<evidence type="ECO:0000256" key="4">
    <source>
        <dbReference type="ARBA" id="ARBA00023163"/>
    </source>
</evidence>
<keyword evidence="10" id="KW-1185">Reference proteome</keyword>
<feature type="compositionally biased region" description="Basic and acidic residues" evidence="7">
    <location>
        <begin position="92"/>
        <end position="109"/>
    </location>
</feature>
<name>A0AAF0YHJ6_9TREE</name>
<dbReference type="InterPro" id="IPR036390">
    <property type="entry name" value="WH_DNA-bd_sf"/>
</dbReference>
<evidence type="ECO:0000313" key="10">
    <source>
        <dbReference type="Proteomes" id="UP000827549"/>
    </source>
</evidence>
<dbReference type="AlphaFoldDB" id="A0AAF0YHJ6"/>
<feature type="compositionally biased region" description="Polar residues" evidence="7">
    <location>
        <begin position="262"/>
        <end position="278"/>
    </location>
</feature>
<feature type="domain" description="Fork-head" evidence="8">
    <location>
        <begin position="317"/>
        <end position="395"/>
    </location>
</feature>
<dbReference type="Gene3D" id="1.10.10.10">
    <property type="entry name" value="Winged helix-like DNA-binding domain superfamily/Winged helix DNA-binding domain"/>
    <property type="match status" value="1"/>
</dbReference>
<dbReference type="InterPro" id="IPR036388">
    <property type="entry name" value="WH-like_DNA-bd_sf"/>
</dbReference>
<dbReference type="PRINTS" id="PR00053">
    <property type="entry name" value="FORKHEAD"/>
</dbReference>
<reference evidence="9" key="1">
    <citation type="submission" date="2023-10" db="EMBL/GenBank/DDBJ databases">
        <authorList>
            <person name="Noh H."/>
        </authorList>
    </citation>
    <scope>NUCLEOTIDE SEQUENCE</scope>
    <source>
        <strain evidence="9">DUCC4014</strain>
    </source>
</reference>
<feature type="compositionally biased region" description="Acidic residues" evidence="7">
    <location>
        <begin position="604"/>
        <end position="614"/>
    </location>
</feature>
<dbReference type="GO" id="GO:0005634">
    <property type="term" value="C:nucleus"/>
    <property type="evidence" value="ECO:0007669"/>
    <property type="project" value="UniProtKB-SubCell"/>
</dbReference>
<feature type="compositionally biased region" description="Gly residues" evidence="7">
    <location>
        <begin position="421"/>
        <end position="435"/>
    </location>
</feature>
<dbReference type="GO" id="GO:0000987">
    <property type="term" value="F:cis-regulatory region sequence-specific DNA binding"/>
    <property type="evidence" value="ECO:0007669"/>
    <property type="project" value="TreeGrafter"/>
</dbReference>
<dbReference type="SMART" id="SM00339">
    <property type="entry name" value="FH"/>
    <property type="match status" value="1"/>
</dbReference>
<accession>A0AAF0YHJ6</accession>
<evidence type="ECO:0000256" key="2">
    <source>
        <dbReference type="ARBA" id="ARBA00023015"/>
    </source>
</evidence>
<evidence type="ECO:0000313" key="9">
    <source>
        <dbReference type="EMBL" id="WOO83723.1"/>
    </source>
</evidence>
<evidence type="ECO:0000256" key="3">
    <source>
        <dbReference type="ARBA" id="ARBA00023125"/>
    </source>
</evidence>
<feature type="compositionally biased region" description="Polar residues" evidence="7">
    <location>
        <begin position="443"/>
        <end position="458"/>
    </location>
</feature>
<dbReference type="GeneID" id="87810417"/>
<comment type="subcellular location">
    <subcellularLocation>
        <location evidence="1 6">Nucleus</location>
    </subcellularLocation>
</comment>
<feature type="compositionally biased region" description="Low complexity" evidence="7">
    <location>
        <begin position="236"/>
        <end position="254"/>
    </location>
</feature>
<dbReference type="InterPro" id="IPR047119">
    <property type="entry name" value="FOXN2/3-like"/>
</dbReference>
<keyword evidence="2" id="KW-0805">Transcription regulation</keyword>
<sequence>MNTRSSTPPTPSPAPRFKADSEGYQYLDKRPSLNRHATFTSHNGRADGDQYYTQSQNPDSREQSAPPLSSSTTSSLTDSPVLETPTTTSQELEIHMHSQEAKASDEHEQQQQQRFPKLQVLDTLDLLGYRPTATGLVADPNNQASASTVQHLASAPAPGGTSPTAFATTTTPPPPEIKPLIREAIAFPSAATAATQHHGAYGLGSPYQQARVYQYGGSQYTSQQFADDAASYASSAASPTTATQQHGQGSFNNSNGGGGAVPQSSPTFDQQQTYSPQVGATWYPNDYSTPYARQSHMQGAPKQPEPILAPGEQPAPRPAPSYAALIGEALLLSPPPHQLYVSEISESIKKRYPYYRQNPSKIYNGVRHQTSMCKAFVKLPRPFGDQSGGARKWAIRQGCQSWFSPSGFHPPSQMNMSTKQRGGGKIKTVSKGGGGGKERRGSSPISYSGNVAGPSSGSPWDPAREPHPYQPGAGGQLQQVVMQPIQQQQVSYYTQPTAYHYAPNHPPQPYPQQVWSGAYAASHQSYPQQHQQTVSQQQQQDFQPVETWRQQAAMTMAPGTGYETRSRAATNNDTSGGVHQSAQGHYNLQQGPNYTQAESHDVDGESDTDDEGHD</sequence>
<feature type="compositionally biased region" description="Low complexity" evidence="7">
    <location>
        <begin position="153"/>
        <end position="170"/>
    </location>
</feature>
<dbReference type="GO" id="GO:0003700">
    <property type="term" value="F:DNA-binding transcription factor activity"/>
    <property type="evidence" value="ECO:0007669"/>
    <property type="project" value="InterPro"/>
</dbReference>
<keyword evidence="3 6" id="KW-0238">DNA-binding</keyword>
<evidence type="ECO:0000259" key="8">
    <source>
        <dbReference type="PROSITE" id="PS50039"/>
    </source>
</evidence>